<dbReference type="EMBL" id="JAFLCK010000001">
    <property type="protein sequence ID" value="MBN8658911.1"/>
    <property type="molecule type" value="Genomic_DNA"/>
</dbReference>
<dbReference type="Pfam" id="PF09986">
    <property type="entry name" value="DUF2225"/>
    <property type="match status" value="1"/>
</dbReference>
<dbReference type="AlphaFoldDB" id="A0A8J7TKH9"/>
<organism evidence="1 2">
    <name type="scientific">Candidatus Obscuribacter phosphatis</name>
    <dbReference type="NCBI Taxonomy" id="1906157"/>
    <lineage>
        <taxon>Bacteria</taxon>
        <taxon>Bacillati</taxon>
        <taxon>Candidatus Melainabacteria</taxon>
        <taxon>Candidatus Obscuribacterales</taxon>
        <taxon>Candidatus Obscuribacteraceae</taxon>
        <taxon>Candidatus Obscuribacter</taxon>
    </lineage>
</organism>
<evidence type="ECO:0000313" key="2">
    <source>
        <dbReference type="Proteomes" id="UP000664277"/>
    </source>
</evidence>
<dbReference type="Proteomes" id="UP000664277">
    <property type="component" value="Unassembled WGS sequence"/>
</dbReference>
<comment type="caution">
    <text evidence="1">The sequence shown here is derived from an EMBL/GenBank/DDBJ whole genome shotgun (WGS) entry which is preliminary data.</text>
</comment>
<evidence type="ECO:0000313" key="1">
    <source>
        <dbReference type="EMBL" id="MBN8658911.1"/>
    </source>
</evidence>
<dbReference type="InterPro" id="IPR018708">
    <property type="entry name" value="DUF2225"/>
</dbReference>
<proteinExistence type="predicted"/>
<name>A0A8J7TKH9_9BACT</name>
<gene>
    <name evidence="1" type="ORF">J0M35_01000</name>
</gene>
<sequence length="206" mass="23494">MELDNIAVRCPDCGLKFMTRQVREFVDTGLRNSELRQHVYDVTPCYEPYAIATCPSCGRADWAQSFERTMEDCALFQARSTPHLQYRAAAMRAERKDLNFWEAGIFYLYAAWCADDGGAVPQAREYRRAALEMLAKALYDVSCPVDSRVDVEYLIGELYRRIGMFDACRNHFAGVISHLPSSYAIMARKLMKLAENGQSDLIPFES</sequence>
<reference evidence="1" key="1">
    <citation type="submission" date="2021-02" db="EMBL/GenBank/DDBJ databases">
        <title>Genome-Resolved Metagenomics of a Microbial Community Performing Photosynthetic Biological Nutrient Removal.</title>
        <authorList>
            <person name="Mcdaniel E.A."/>
        </authorList>
    </citation>
    <scope>NUCLEOTIDE SEQUENCE</scope>
    <source>
        <strain evidence="1">UWPOB_OBS1</strain>
    </source>
</reference>
<accession>A0A8J7TKH9</accession>
<protein>
    <submittedName>
        <fullName evidence="1">DUF2225 domain-containing protein</fullName>
    </submittedName>
</protein>